<dbReference type="SUPFAM" id="SSF55729">
    <property type="entry name" value="Acyl-CoA N-acyltransferases (Nat)"/>
    <property type="match status" value="1"/>
</dbReference>
<keyword evidence="4" id="KW-0687">Ribonucleoprotein</keyword>
<comment type="caution">
    <text evidence="4">The sequence shown here is derived from an EMBL/GenBank/DDBJ whole genome shotgun (WGS) entry which is preliminary data.</text>
</comment>
<reference evidence="4 5" key="1">
    <citation type="submission" date="2019-03" db="EMBL/GenBank/DDBJ databases">
        <title>Genomic Encyclopedia of Archaeal and Bacterial Type Strains, Phase II (KMG-II): from individual species to whole genera.</title>
        <authorList>
            <person name="Goeker M."/>
        </authorList>
    </citation>
    <scope>NUCLEOTIDE SEQUENCE [LARGE SCALE GENOMIC DNA]</scope>
    <source>
        <strain evidence="4 5">DSM 25233</strain>
    </source>
</reference>
<dbReference type="Gene3D" id="3.40.630.30">
    <property type="match status" value="1"/>
</dbReference>
<accession>A0A4R7K3L8</accession>
<sequence length="147" mass="17078">MKSIRRITGTDIIDIISLFDGYRVFYKMKSDPDAAAEFLNDRITKDESIIFAAYEDDKAVGFVQLYYTFSSVSLEKSLILNDLFVDTNFRGESIGEQLLLKAQEFCKMNHYKGLALETAIDNPAQKLYEKLGWTKDYHAFHYFWQAK</sequence>
<dbReference type="Proteomes" id="UP000294749">
    <property type="component" value="Unassembled WGS sequence"/>
</dbReference>
<organism evidence="4 5">
    <name type="scientific">Maribacter spongiicola</name>
    <dbReference type="NCBI Taxonomy" id="1206753"/>
    <lineage>
        <taxon>Bacteria</taxon>
        <taxon>Pseudomonadati</taxon>
        <taxon>Bacteroidota</taxon>
        <taxon>Flavobacteriia</taxon>
        <taxon>Flavobacteriales</taxon>
        <taxon>Flavobacteriaceae</taxon>
        <taxon>Maribacter</taxon>
    </lineage>
</organism>
<name>A0A4R7K3L8_9FLAO</name>
<dbReference type="AlphaFoldDB" id="A0A4R7K3L8"/>
<keyword evidence="2" id="KW-0012">Acyltransferase</keyword>
<dbReference type="InterPro" id="IPR016181">
    <property type="entry name" value="Acyl_CoA_acyltransferase"/>
</dbReference>
<dbReference type="EMBL" id="SOAY01000011">
    <property type="protein sequence ID" value="TDT45500.1"/>
    <property type="molecule type" value="Genomic_DNA"/>
</dbReference>
<dbReference type="InterPro" id="IPR000182">
    <property type="entry name" value="GNAT_dom"/>
</dbReference>
<proteinExistence type="predicted"/>
<evidence type="ECO:0000313" key="4">
    <source>
        <dbReference type="EMBL" id="TDT45500.1"/>
    </source>
</evidence>
<dbReference type="GO" id="GO:0016747">
    <property type="term" value="F:acyltransferase activity, transferring groups other than amino-acyl groups"/>
    <property type="evidence" value="ECO:0007669"/>
    <property type="project" value="InterPro"/>
</dbReference>
<evidence type="ECO:0000256" key="2">
    <source>
        <dbReference type="ARBA" id="ARBA00023315"/>
    </source>
</evidence>
<evidence type="ECO:0000259" key="3">
    <source>
        <dbReference type="PROSITE" id="PS51186"/>
    </source>
</evidence>
<feature type="domain" description="N-acetyltransferase" evidence="3">
    <location>
        <begin position="2"/>
        <end position="147"/>
    </location>
</feature>
<keyword evidence="1" id="KW-0808">Transferase</keyword>
<dbReference type="PANTHER" id="PTHR43877">
    <property type="entry name" value="AMINOALKYLPHOSPHONATE N-ACETYLTRANSFERASE-RELATED-RELATED"/>
    <property type="match status" value="1"/>
</dbReference>
<dbReference type="PANTHER" id="PTHR43877:SF2">
    <property type="entry name" value="AMINOALKYLPHOSPHONATE N-ACETYLTRANSFERASE-RELATED"/>
    <property type="match status" value="1"/>
</dbReference>
<dbReference type="PROSITE" id="PS51186">
    <property type="entry name" value="GNAT"/>
    <property type="match status" value="1"/>
</dbReference>
<gene>
    <name evidence="4" type="ORF">CLV90_2588</name>
</gene>
<protein>
    <submittedName>
        <fullName evidence="4">Ribosomal protein S18 acetylase RimI-like enzyme</fullName>
    </submittedName>
</protein>
<dbReference type="RefSeq" id="WP_133687824.1">
    <property type="nucleotide sequence ID" value="NZ_SOAY01000011.1"/>
</dbReference>
<dbReference type="CDD" id="cd04301">
    <property type="entry name" value="NAT_SF"/>
    <property type="match status" value="1"/>
</dbReference>
<evidence type="ECO:0000256" key="1">
    <source>
        <dbReference type="ARBA" id="ARBA00022679"/>
    </source>
</evidence>
<dbReference type="GO" id="GO:0005840">
    <property type="term" value="C:ribosome"/>
    <property type="evidence" value="ECO:0007669"/>
    <property type="project" value="UniProtKB-KW"/>
</dbReference>
<evidence type="ECO:0000313" key="5">
    <source>
        <dbReference type="Proteomes" id="UP000294749"/>
    </source>
</evidence>
<keyword evidence="5" id="KW-1185">Reference proteome</keyword>
<dbReference type="InterPro" id="IPR050832">
    <property type="entry name" value="Bact_Acetyltransf"/>
</dbReference>
<keyword evidence="4" id="KW-0689">Ribosomal protein</keyword>
<dbReference type="Pfam" id="PF00583">
    <property type="entry name" value="Acetyltransf_1"/>
    <property type="match status" value="1"/>
</dbReference>
<dbReference type="OrthoDB" id="9792929at2"/>